<name>A0A1S2N740_9BURK</name>
<evidence type="ECO:0000313" key="9">
    <source>
        <dbReference type="EMBL" id="OIJ40881.1"/>
    </source>
</evidence>
<dbReference type="InterPro" id="IPR013783">
    <property type="entry name" value="Ig-like_fold"/>
</dbReference>
<feature type="domain" description="Glycosyl hydrolases family 2 sugar binding" evidence="7">
    <location>
        <begin position="59"/>
        <end position="183"/>
    </location>
</feature>
<dbReference type="InterPro" id="IPR017853">
    <property type="entry name" value="GH"/>
</dbReference>
<dbReference type="InterPro" id="IPR006102">
    <property type="entry name" value="Ig-like_GH2"/>
</dbReference>
<evidence type="ECO:0000256" key="3">
    <source>
        <dbReference type="ARBA" id="ARBA00023295"/>
    </source>
</evidence>
<dbReference type="Gene3D" id="3.20.20.80">
    <property type="entry name" value="Glycosidases"/>
    <property type="match status" value="1"/>
</dbReference>
<dbReference type="InterPro" id="IPR006101">
    <property type="entry name" value="Glyco_hydro_2"/>
</dbReference>
<dbReference type="Pfam" id="PF02836">
    <property type="entry name" value="Glyco_hydro_2_C"/>
    <property type="match status" value="1"/>
</dbReference>
<dbReference type="Proteomes" id="UP000180246">
    <property type="component" value="Unassembled WGS sequence"/>
</dbReference>
<dbReference type="Pfam" id="PF00703">
    <property type="entry name" value="Glyco_hydro_2"/>
    <property type="match status" value="1"/>
</dbReference>
<dbReference type="AlphaFoldDB" id="A0A1S2N740"/>
<evidence type="ECO:0000259" key="7">
    <source>
        <dbReference type="Pfam" id="PF02837"/>
    </source>
</evidence>
<dbReference type="PANTHER" id="PTHR42732">
    <property type="entry name" value="BETA-GALACTOSIDASE"/>
    <property type="match status" value="1"/>
</dbReference>
<organism evidence="9 10">
    <name type="scientific">Massilia timonae</name>
    <dbReference type="NCBI Taxonomy" id="47229"/>
    <lineage>
        <taxon>Bacteria</taxon>
        <taxon>Pseudomonadati</taxon>
        <taxon>Pseudomonadota</taxon>
        <taxon>Betaproteobacteria</taxon>
        <taxon>Burkholderiales</taxon>
        <taxon>Oxalobacteraceae</taxon>
        <taxon>Telluria group</taxon>
        <taxon>Massilia</taxon>
    </lineage>
</organism>
<dbReference type="SUPFAM" id="SSF49785">
    <property type="entry name" value="Galactose-binding domain-like"/>
    <property type="match status" value="1"/>
</dbReference>
<evidence type="ECO:0000259" key="8">
    <source>
        <dbReference type="Pfam" id="PF16355"/>
    </source>
</evidence>
<dbReference type="RefSeq" id="WP_071362519.1">
    <property type="nucleotide sequence ID" value="NZ_JRYB01000001.1"/>
</dbReference>
<feature type="domain" description="DUF4982" evidence="8">
    <location>
        <begin position="612"/>
        <end position="675"/>
    </location>
</feature>
<dbReference type="Gene3D" id="2.60.40.10">
    <property type="entry name" value="Immunoglobulins"/>
    <property type="match status" value="2"/>
</dbReference>
<gene>
    <name evidence="9" type="ORF">LO55_3646</name>
</gene>
<dbReference type="InterPro" id="IPR006104">
    <property type="entry name" value="Glyco_hydro_2_N"/>
</dbReference>
<dbReference type="SUPFAM" id="SSF51445">
    <property type="entry name" value="(Trans)glycosidases"/>
    <property type="match status" value="1"/>
</dbReference>
<dbReference type="InterPro" id="IPR008979">
    <property type="entry name" value="Galactose-bd-like_sf"/>
</dbReference>
<dbReference type="SUPFAM" id="SSF49303">
    <property type="entry name" value="beta-Galactosidase/glucuronidase domain"/>
    <property type="match status" value="1"/>
</dbReference>
<comment type="similarity">
    <text evidence="1">Belongs to the glycosyl hydrolase 2 family.</text>
</comment>
<evidence type="ECO:0000256" key="2">
    <source>
        <dbReference type="ARBA" id="ARBA00022801"/>
    </source>
</evidence>
<dbReference type="PANTHER" id="PTHR42732:SF1">
    <property type="entry name" value="BETA-MANNOSIDASE"/>
    <property type="match status" value="1"/>
</dbReference>
<feature type="signal peptide" evidence="4">
    <location>
        <begin position="1"/>
        <end position="29"/>
    </location>
</feature>
<dbReference type="GO" id="GO:0005975">
    <property type="term" value="P:carbohydrate metabolic process"/>
    <property type="evidence" value="ECO:0007669"/>
    <property type="project" value="InterPro"/>
</dbReference>
<evidence type="ECO:0000259" key="5">
    <source>
        <dbReference type="Pfam" id="PF00703"/>
    </source>
</evidence>
<evidence type="ECO:0000256" key="4">
    <source>
        <dbReference type="SAM" id="SignalP"/>
    </source>
</evidence>
<dbReference type="EMBL" id="JRYB01000001">
    <property type="protein sequence ID" value="OIJ40881.1"/>
    <property type="molecule type" value="Genomic_DNA"/>
</dbReference>
<dbReference type="Pfam" id="PF16355">
    <property type="entry name" value="DUF4982"/>
    <property type="match status" value="1"/>
</dbReference>
<evidence type="ECO:0000313" key="10">
    <source>
        <dbReference type="Proteomes" id="UP000180246"/>
    </source>
</evidence>
<dbReference type="GO" id="GO:0004553">
    <property type="term" value="F:hydrolase activity, hydrolyzing O-glycosyl compounds"/>
    <property type="evidence" value="ECO:0007669"/>
    <property type="project" value="InterPro"/>
</dbReference>
<feature type="domain" description="Glycoside hydrolase family 2 catalytic" evidence="6">
    <location>
        <begin position="307"/>
        <end position="487"/>
    </location>
</feature>
<dbReference type="Gene3D" id="2.60.120.260">
    <property type="entry name" value="Galactose-binding domain-like"/>
    <property type="match status" value="1"/>
</dbReference>
<feature type="chain" id="PRO_5010353079" evidence="4">
    <location>
        <begin position="30"/>
        <end position="783"/>
    </location>
</feature>
<sequence>MMNISMILFGAARAALLVLTMTPVAPAQAAELNLNASWQFYRDEGGQLASADQVPNGAWTEVNLPHAARIEPRVPTAPWQGTVFYKKRLDVRLRTGERAILRFEGVMNVADVWLNGRHLGQHLGGYLPFAFDVTDVLRDTGANELVVRANNEDNPITGPKPLKQLDYIQHGGIYRDVRLLIKPAVHVTDEMLSATPGGGGVFVTYPRVARDEARVEVKAEVSNTSQSAQAVTVRHTLAWDGQPVAEAEQQLRLAAGERRHVTLPLTLRAPRLWSPRSPNLYRLETRVVAAGSEDMVATRIGVRRLAFEDGRLLLNGEPVRLRGVNRHQEYPYVGYALSAQADARDALLIKRYGFDFVRLSHYPQSPAFMAAADELGLLVLPAIPGWQFHHPDPAFARQVVRTCADLIRRDRNHPSVVAWECSLNETGMPDPLVRALHATVHQEYPGDQAWSAGWVPQTYDLYLQARQHRIGSKHKAPAKPLIVSEYGDWEYYAMNAGLNQDAWADLKPADRSSRQALGSGETRLLQQARNVAEAHDDNAATPAFADGYWVMFDYARGYAPDLEESGLLSIERLPKFAAEFFRSQRSASESSPRWGGGPMVFIASYWQPGSNPRVRVFSNAEEVELRLNGKPIGRQRSAPSTVHPRLAHPPLEFDTGGYAPGELVALAYAGGRVVAEHRVRTPRKPTTLALELDDLGVPVAEGDLVFLRARLRDADGSTVPASGTQVAFSGIEGAEIVGSQVVATEAGIASVLVRVNGPRAGVAATAQAGALRGALAGAPASTR</sequence>
<dbReference type="PRINTS" id="PR00132">
    <property type="entry name" value="GLHYDRLASE2"/>
</dbReference>
<reference evidence="9 10" key="1">
    <citation type="submission" date="2014-10" db="EMBL/GenBank/DDBJ databases">
        <authorList>
            <person name="Seo M.-J."/>
            <person name="Seok Y.J."/>
            <person name="Cha I.-T."/>
        </authorList>
    </citation>
    <scope>NUCLEOTIDE SEQUENCE [LARGE SCALE GENOMIC DNA]</scope>
    <source>
        <strain evidence="9 10">NEU</strain>
    </source>
</reference>
<dbReference type="Pfam" id="PF02837">
    <property type="entry name" value="Glyco_hydro_2_N"/>
    <property type="match status" value="1"/>
</dbReference>
<dbReference type="InterPro" id="IPR006103">
    <property type="entry name" value="Glyco_hydro_2_cat"/>
</dbReference>
<protein>
    <submittedName>
        <fullName evidence="9">Glycosyl hydrolases 2 family protein</fullName>
    </submittedName>
</protein>
<comment type="caution">
    <text evidence="9">The sequence shown here is derived from an EMBL/GenBank/DDBJ whole genome shotgun (WGS) entry which is preliminary data.</text>
</comment>
<dbReference type="InterPro" id="IPR032311">
    <property type="entry name" value="DUF4982"/>
</dbReference>
<evidence type="ECO:0000256" key="1">
    <source>
        <dbReference type="ARBA" id="ARBA00007401"/>
    </source>
</evidence>
<accession>A0A1S2N740</accession>
<keyword evidence="3" id="KW-0326">Glycosidase</keyword>
<evidence type="ECO:0000259" key="6">
    <source>
        <dbReference type="Pfam" id="PF02836"/>
    </source>
</evidence>
<dbReference type="InterPro" id="IPR051913">
    <property type="entry name" value="GH2_Domain-Containing"/>
</dbReference>
<dbReference type="InterPro" id="IPR036156">
    <property type="entry name" value="Beta-gal/glucu_dom_sf"/>
</dbReference>
<proteinExistence type="inferred from homology"/>
<keyword evidence="2 9" id="KW-0378">Hydrolase</keyword>
<keyword evidence="4" id="KW-0732">Signal</keyword>
<feature type="domain" description="Glycoside hydrolase family 2 immunoglobulin-like beta-sandwich" evidence="5">
    <location>
        <begin position="204"/>
        <end position="303"/>
    </location>
</feature>